<keyword evidence="3" id="KW-1185">Reference proteome</keyword>
<evidence type="ECO:0000313" key="3">
    <source>
        <dbReference type="Proteomes" id="UP000800038"/>
    </source>
</evidence>
<dbReference type="Proteomes" id="UP000800038">
    <property type="component" value="Unassembled WGS sequence"/>
</dbReference>
<gene>
    <name evidence="2" type="ORF">EJ02DRAFT_14516</name>
</gene>
<proteinExistence type="predicted"/>
<accession>A0A6A5T033</accession>
<name>A0A6A5T033_9PLEO</name>
<feature type="compositionally biased region" description="Polar residues" evidence="1">
    <location>
        <begin position="1"/>
        <end position="22"/>
    </location>
</feature>
<evidence type="ECO:0000256" key="1">
    <source>
        <dbReference type="SAM" id="MobiDB-lite"/>
    </source>
</evidence>
<protein>
    <submittedName>
        <fullName evidence="2">Uncharacterized protein</fullName>
    </submittedName>
</protein>
<feature type="region of interest" description="Disordered" evidence="1">
    <location>
        <begin position="1"/>
        <end position="55"/>
    </location>
</feature>
<feature type="compositionally biased region" description="Polar residues" evidence="1">
    <location>
        <begin position="35"/>
        <end position="55"/>
    </location>
</feature>
<reference evidence="2" key="1">
    <citation type="journal article" date="2020" name="Stud. Mycol.">
        <title>101 Dothideomycetes genomes: a test case for predicting lifestyles and emergence of pathogens.</title>
        <authorList>
            <person name="Haridas S."/>
            <person name="Albert R."/>
            <person name="Binder M."/>
            <person name="Bloem J."/>
            <person name="Labutti K."/>
            <person name="Salamov A."/>
            <person name="Andreopoulos B."/>
            <person name="Baker S."/>
            <person name="Barry K."/>
            <person name="Bills G."/>
            <person name="Bluhm B."/>
            <person name="Cannon C."/>
            <person name="Castanera R."/>
            <person name="Culley D."/>
            <person name="Daum C."/>
            <person name="Ezra D."/>
            <person name="Gonzalez J."/>
            <person name="Henrissat B."/>
            <person name="Kuo A."/>
            <person name="Liang C."/>
            <person name="Lipzen A."/>
            <person name="Lutzoni F."/>
            <person name="Magnuson J."/>
            <person name="Mondo S."/>
            <person name="Nolan M."/>
            <person name="Ohm R."/>
            <person name="Pangilinan J."/>
            <person name="Park H.-J."/>
            <person name="Ramirez L."/>
            <person name="Alfaro M."/>
            <person name="Sun H."/>
            <person name="Tritt A."/>
            <person name="Yoshinaga Y."/>
            <person name="Zwiers L.-H."/>
            <person name="Turgeon B."/>
            <person name="Goodwin S."/>
            <person name="Spatafora J."/>
            <person name="Crous P."/>
            <person name="Grigoriev I."/>
        </authorList>
    </citation>
    <scope>NUCLEOTIDE SEQUENCE</scope>
    <source>
        <strain evidence="2">CBS 161.51</strain>
    </source>
</reference>
<organism evidence="2 3">
    <name type="scientific">Clathrospora elynae</name>
    <dbReference type="NCBI Taxonomy" id="706981"/>
    <lineage>
        <taxon>Eukaryota</taxon>
        <taxon>Fungi</taxon>
        <taxon>Dikarya</taxon>
        <taxon>Ascomycota</taxon>
        <taxon>Pezizomycotina</taxon>
        <taxon>Dothideomycetes</taxon>
        <taxon>Pleosporomycetidae</taxon>
        <taxon>Pleosporales</taxon>
        <taxon>Diademaceae</taxon>
        <taxon>Clathrospora</taxon>
    </lineage>
</organism>
<dbReference type="AlphaFoldDB" id="A0A6A5T033"/>
<sequence>MQQERLQHPQSQHHMGMSQPTHNQHDQQERHAKRMQQSGHLQRPQHQQFVGESQPSLNNFGLSDTYFFGPVLNHFNGVNHMGPVAGQQVQYFQQPVARPQDQYVMSRHLQDIFPSASKGDWISVQDSSGTFAPQPHVQQQHLAQDPFPYSRNAFTAPPPQVQQYTQAQKLVQGN</sequence>
<evidence type="ECO:0000313" key="2">
    <source>
        <dbReference type="EMBL" id="KAF1945981.1"/>
    </source>
</evidence>
<dbReference type="EMBL" id="ML976006">
    <property type="protein sequence ID" value="KAF1945981.1"/>
    <property type="molecule type" value="Genomic_DNA"/>
</dbReference>